<evidence type="ECO:0000313" key="1">
    <source>
        <dbReference type="EMBL" id="QTD44992.1"/>
    </source>
</evidence>
<dbReference type="EMBL" id="CP071796">
    <property type="protein sequence ID" value="QTD44992.1"/>
    <property type="molecule type" value="Genomic_DNA"/>
</dbReference>
<sequence>MSTPTTNTLQQVLGESLIDVRQAALMFNLPNYWLSQAKERRQRRIPYYRVGKLVRFKPHELHAWVLGQQAQPFSEQEGADA</sequence>
<proteinExistence type="predicted"/>
<organism evidence="1 2">
    <name type="scientific">Ottowia testudinis</name>
    <dbReference type="NCBI Taxonomy" id="2816950"/>
    <lineage>
        <taxon>Bacteria</taxon>
        <taxon>Pseudomonadati</taxon>
        <taxon>Pseudomonadota</taxon>
        <taxon>Betaproteobacteria</taxon>
        <taxon>Burkholderiales</taxon>
        <taxon>Comamonadaceae</taxon>
        <taxon>Ottowia</taxon>
    </lineage>
</organism>
<keyword evidence="2" id="KW-1185">Reference proteome</keyword>
<evidence type="ECO:0000313" key="2">
    <source>
        <dbReference type="Proteomes" id="UP000663903"/>
    </source>
</evidence>
<dbReference type="AlphaFoldDB" id="A0A975CHG8"/>
<dbReference type="Proteomes" id="UP000663903">
    <property type="component" value="Chromosome"/>
</dbReference>
<reference evidence="1" key="1">
    <citation type="submission" date="2021-03" db="EMBL/GenBank/DDBJ databases">
        <title>Ottowia sp. 27C isolated from the cloaca of a Giant Asian pond turtle (Heosemys grandis).</title>
        <authorList>
            <person name="Spergser J."/>
            <person name="Busse H.-J."/>
        </authorList>
    </citation>
    <scope>NUCLEOTIDE SEQUENCE</scope>
    <source>
        <strain evidence="1">27C</strain>
    </source>
</reference>
<accession>A0A975CHG8</accession>
<name>A0A975CHG8_9BURK</name>
<dbReference type="KEGG" id="otd:J1M35_18415"/>
<dbReference type="RefSeq" id="WP_208008745.1">
    <property type="nucleotide sequence ID" value="NZ_CP071796.1"/>
</dbReference>
<protein>
    <submittedName>
        <fullName evidence="1">Helix-turn-helix domain-containing protein</fullName>
    </submittedName>
</protein>
<gene>
    <name evidence="1" type="ORF">J1M35_18415</name>
</gene>